<proteinExistence type="predicted"/>
<dbReference type="Proteomes" id="UP001431784">
    <property type="component" value="Unassembled WGS sequence"/>
</dbReference>
<dbReference type="Pfam" id="PF01520">
    <property type="entry name" value="Amidase_3"/>
    <property type="match status" value="1"/>
</dbReference>
<dbReference type="Gene3D" id="3.40.630.40">
    <property type="entry name" value="Zn-dependent exopeptidases"/>
    <property type="match status" value="1"/>
</dbReference>
<dbReference type="InterPro" id="IPR002508">
    <property type="entry name" value="MurNAc-LAA_cat"/>
</dbReference>
<dbReference type="InterPro" id="IPR050695">
    <property type="entry name" value="N-acetylmuramoyl_amidase_3"/>
</dbReference>
<organism evidence="5 6">
    <name type="scientific">Roseinatronobacter alkalisoli</name>
    <dbReference type="NCBI Taxonomy" id="3028235"/>
    <lineage>
        <taxon>Bacteria</taxon>
        <taxon>Pseudomonadati</taxon>
        <taxon>Pseudomonadota</taxon>
        <taxon>Alphaproteobacteria</taxon>
        <taxon>Rhodobacterales</taxon>
        <taxon>Paracoccaceae</taxon>
        <taxon>Roseinatronobacter</taxon>
    </lineage>
</organism>
<evidence type="ECO:0000256" key="1">
    <source>
        <dbReference type="ARBA" id="ARBA00001561"/>
    </source>
</evidence>
<dbReference type="EMBL" id="JAQZSM010000006">
    <property type="protein sequence ID" value="MDD7971144.1"/>
    <property type="molecule type" value="Genomic_DNA"/>
</dbReference>
<dbReference type="RefSeq" id="WP_274351832.1">
    <property type="nucleotide sequence ID" value="NZ_JAQZSM010000006.1"/>
</dbReference>
<keyword evidence="3 5" id="KW-0378">Hydrolase</keyword>
<comment type="caution">
    <text evidence="5">The sequence shown here is derived from an EMBL/GenBank/DDBJ whole genome shotgun (WGS) entry which is preliminary data.</text>
</comment>
<comment type="catalytic activity">
    <reaction evidence="1">
        <text>Hydrolyzes the link between N-acetylmuramoyl residues and L-amino acid residues in certain cell-wall glycopeptides.</text>
        <dbReference type="EC" id="3.5.1.28"/>
    </reaction>
</comment>
<accession>A0ABT5T7N6</accession>
<gene>
    <name evidence="5" type="ORF">PUT78_08525</name>
</gene>
<evidence type="ECO:0000313" key="6">
    <source>
        <dbReference type="Proteomes" id="UP001431784"/>
    </source>
</evidence>
<sequence>MTRNPLDWAAVLGCVLILVLMAQPAQAQQNRLLAQARVLAEESRLESNPQSLLLDLSLSQAVPYRVRVLHMPPRLVLDLGTVDWAQGAVGSGNPGAGVRNMRTGTLPDGWARLVLDMTGPYLPYLTEQRVDPETGQARIHLALRRVPLDEFEERATSESAFLARYPAGLLHPPSANEAAPRDGPARPVVMLDPGHGGIDPGAERDGIRESDLVLAFARRLREELLRRGQVDVAMTRDADVFVSLDGRIRAARAAQADLFLSLHADALPEGLATGTVVYLLGEDEGDDAAAYLAQRHDRADLLAGVDLARSSDEIARVLMSVTWQDTVPRSRALADALVDGIAATGLRLHRRPVQAGAFSVLRAPDMPSVLIELGFMSSPRDLANLRDPDWAARMADAIADSIDAWLLDDQARNLLRRQ</sequence>
<name>A0ABT5T7N6_9RHOB</name>
<protein>
    <recommendedName>
        <fullName evidence="2">N-acetylmuramoyl-L-alanine amidase</fullName>
        <ecNumber evidence="2">3.5.1.28</ecNumber>
    </recommendedName>
</protein>
<keyword evidence="6" id="KW-1185">Reference proteome</keyword>
<evidence type="ECO:0000256" key="3">
    <source>
        <dbReference type="ARBA" id="ARBA00022801"/>
    </source>
</evidence>
<dbReference type="SMART" id="SM00646">
    <property type="entry name" value="Ami_3"/>
    <property type="match status" value="1"/>
</dbReference>
<reference evidence="5" key="1">
    <citation type="submission" date="2023-02" db="EMBL/GenBank/DDBJ databases">
        <title>Description of Roseinatronobacter alkalisoli sp. nov., an alkaliphilic bacerium isolated from soda soil.</title>
        <authorList>
            <person name="Wei W."/>
        </authorList>
    </citation>
    <scope>NUCLEOTIDE SEQUENCE</scope>
    <source>
        <strain evidence="5">HJB301</strain>
    </source>
</reference>
<dbReference type="PANTHER" id="PTHR30404:SF0">
    <property type="entry name" value="N-ACETYLMURAMOYL-L-ALANINE AMIDASE AMIC"/>
    <property type="match status" value="1"/>
</dbReference>
<evidence type="ECO:0000259" key="4">
    <source>
        <dbReference type="SMART" id="SM00646"/>
    </source>
</evidence>
<evidence type="ECO:0000313" key="5">
    <source>
        <dbReference type="EMBL" id="MDD7971144.1"/>
    </source>
</evidence>
<evidence type="ECO:0000256" key="2">
    <source>
        <dbReference type="ARBA" id="ARBA00011901"/>
    </source>
</evidence>
<dbReference type="SUPFAM" id="SSF53187">
    <property type="entry name" value="Zn-dependent exopeptidases"/>
    <property type="match status" value="1"/>
</dbReference>
<feature type="domain" description="MurNAc-LAA" evidence="4">
    <location>
        <begin position="248"/>
        <end position="403"/>
    </location>
</feature>
<dbReference type="PANTHER" id="PTHR30404">
    <property type="entry name" value="N-ACETYLMURAMOYL-L-ALANINE AMIDASE"/>
    <property type="match status" value="1"/>
</dbReference>
<dbReference type="GO" id="GO:0008745">
    <property type="term" value="F:N-acetylmuramoyl-L-alanine amidase activity"/>
    <property type="evidence" value="ECO:0007669"/>
    <property type="project" value="UniProtKB-EC"/>
</dbReference>
<dbReference type="EC" id="3.5.1.28" evidence="2"/>
<dbReference type="Gene3D" id="2.60.40.3500">
    <property type="match status" value="1"/>
</dbReference>
<dbReference type="CDD" id="cd02696">
    <property type="entry name" value="MurNAc-LAA"/>
    <property type="match status" value="1"/>
</dbReference>